<dbReference type="InterPro" id="IPR007737">
    <property type="entry name" value="Mga_HTH"/>
</dbReference>
<proteinExistence type="predicted"/>
<evidence type="ECO:0000313" key="2">
    <source>
        <dbReference type="EMBL" id="GGI65907.1"/>
    </source>
</evidence>
<dbReference type="InterPro" id="IPR036388">
    <property type="entry name" value="WH-like_DNA-bd_sf"/>
</dbReference>
<evidence type="ECO:0000259" key="1">
    <source>
        <dbReference type="Pfam" id="PF05043"/>
    </source>
</evidence>
<dbReference type="Pfam" id="PF05043">
    <property type="entry name" value="Mga"/>
    <property type="match status" value="1"/>
</dbReference>
<feature type="domain" description="Mga helix-turn-helix" evidence="1">
    <location>
        <begin position="80"/>
        <end position="164"/>
    </location>
</feature>
<dbReference type="Proteomes" id="UP000622610">
    <property type="component" value="Unassembled WGS sequence"/>
</dbReference>
<dbReference type="AlphaFoldDB" id="A0A917JHE9"/>
<comment type="caution">
    <text evidence="2">The sequence shown here is derived from an EMBL/GenBank/DDBJ whole genome shotgun (WGS) entry which is preliminary data.</text>
</comment>
<keyword evidence="3" id="KW-1185">Reference proteome</keyword>
<reference evidence="2" key="2">
    <citation type="submission" date="2020-09" db="EMBL/GenBank/DDBJ databases">
        <authorList>
            <person name="Sun Q."/>
            <person name="Sedlacek I."/>
        </authorList>
    </citation>
    <scope>NUCLEOTIDE SEQUENCE</scope>
    <source>
        <strain evidence="2">CCM 8433</strain>
    </source>
</reference>
<dbReference type="Gene3D" id="1.10.10.10">
    <property type="entry name" value="Winged helix-like DNA-binding domain superfamily/Winged helix DNA-binding domain"/>
    <property type="match status" value="1"/>
</dbReference>
<organism evidence="2 3">
    <name type="scientific">Enterococcus alcedinis</name>
    <dbReference type="NCBI Taxonomy" id="1274384"/>
    <lineage>
        <taxon>Bacteria</taxon>
        <taxon>Bacillati</taxon>
        <taxon>Bacillota</taxon>
        <taxon>Bacilli</taxon>
        <taxon>Lactobacillales</taxon>
        <taxon>Enterococcaceae</taxon>
        <taxon>Enterococcus</taxon>
    </lineage>
</organism>
<accession>A0A917JHE9</accession>
<evidence type="ECO:0000313" key="3">
    <source>
        <dbReference type="Proteomes" id="UP000622610"/>
    </source>
</evidence>
<sequence>MFGFSKEVLLKKELLYYLDRQTDYVSSHDIAETMGNITSQTVLKYIKELEEDLAKVYEPSEISLQVNKRFGIKLFRHNANFGRVLEFLFMKSPVYEIFKELLLHRQVDTGEICEQMEISLSNLKRIITRINEAIATYGLRMTVGTNVKITGKESSIRFVFFLFFYHVHHTYSNIPWQNDPTYLERAHKISSALYADKKPIMVETIALWLFINQIAKENDSFLESLDLYVYFNENIIEKSHVSDLDLNEWYYFLLCLYALDILDLSLFLNLERIHNHHFSNLSSQWIELYEKHFERLTIEEKIWVRLTFQKSAILERFQFISSDLSKIFSPINYQEIETHYPVFIKKFEIFCKEMALALECNDNLFFYAKSLELCLRFTSPDKMAMTVSVFLMTVLSNGASKRIKKQLQNNFLNRVNLIFTEEMEEADLIITTEELPAESIEKDKEVIVIRPVFSTQDLRHIEKRLYAWKKKH</sequence>
<gene>
    <name evidence="2" type="ORF">GCM10011482_15610</name>
</gene>
<dbReference type="EMBL" id="BMDT01000006">
    <property type="protein sequence ID" value="GGI65907.1"/>
    <property type="molecule type" value="Genomic_DNA"/>
</dbReference>
<reference evidence="2" key="1">
    <citation type="journal article" date="2014" name="Int. J. Syst. Evol. Microbiol.">
        <title>Complete genome sequence of Corynebacterium casei LMG S-19264T (=DSM 44701T), isolated from a smear-ripened cheese.</title>
        <authorList>
            <consortium name="US DOE Joint Genome Institute (JGI-PGF)"/>
            <person name="Walter F."/>
            <person name="Albersmeier A."/>
            <person name="Kalinowski J."/>
            <person name="Ruckert C."/>
        </authorList>
    </citation>
    <scope>NUCLEOTIDE SEQUENCE</scope>
    <source>
        <strain evidence="2">CCM 8433</strain>
    </source>
</reference>
<dbReference type="RefSeq" id="WP_188367745.1">
    <property type="nucleotide sequence ID" value="NZ_BMDT01000006.1"/>
</dbReference>
<protein>
    <recommendedName>
        <fullName evidence="1">Mga helix-turn-helix domain-containing protein</fullName>
    </recommendedName>
</protein>
<name>A0A917JHE9_9ENTE</name>